<evidence type="ECO:0000256" key="1">
    <source>
        <dbReference type="SAM" id="Phobius"/>
    </source>
</evidence>
<dbReference type="AlphaFoldDB" id="A0A7C4D783"/>
<protein>
    <recommendedName>
        <fullName evidence="3">Zinc ribbon domain-containing protein</fullName>
    </recommendedName>
</protein>
<feature type="transmembrane region" description="Helical" evidence="1">
    <location>
        <begin position="183"/>
        <end position="206"/>
    </location>
</feature>
<evidence type="ECO:0008006" key="3">
    <source>
        <dbReference type="Google" id="ProtNLM"/>
    </source>
</evidence>
<keyword evidence="1" id="KW-0812">Transmembrane</keyword>
<comment type="caution">
    <text evidence="2">The sequence shown here is derived from an EMBL/GenBank/DDBJ whole genome shotgun (WGS) entry which is preliminary data.</text>
</comment>
<organism evidence="2">
    <name type="scientific">Staphylothermus marinus</name>
    <dbReference type="NCBI Taxonomy" id="2280"/>
    <lineage>
        <taxon>Archaea</taxon>
        <taxon>Thermoproteota</taxon>
        <taxon>Thermoprotei</taxon>
        <taxon>Desulfurococcales</taxon>
        <taxon>Desulfurococcaceae</taxon>
        <taxon>Staphylothermus</taxon>
    </lineage>
</organism>
<feature type="transmembrane region" description="Helical" evidence="1">
    <location>
        <begin position="212"/>
        <end position="231"/>
    </location>
</feature>
<reference evidence="2" key="1">
    <citation type="journal article" date="2020" name="mSystems">
        <title>Genome- and Community-Level Interaction Insights into Carbon Utilization and Element Cycling Functions of Hydrothermarchaeota in Hydrothermal Sediment.</title>
        <authorList>
            <person name="Zhou Z."/>
            <person name="Liu Y."/>
            <person name="Xu W."/>
            <person name="Pan J."/>
            <person name="Luo Z.H."/>
            <person name="Li M."/>
        </authorList>
    </citation>
    <scope>NUCLEOTIDE SEQUENCE [LARGE SCALE GENOMIC DNA]</scope>
    <source>
        <strain evidence="2">SpSt-642</strain>
    </source>
</reference>
<dbReference type="EMBL" id="DTBJ01000029">
    <property type="protein sequence ID" value="HGM58740.1"/>
    <property type="molecule type" value="Genomic_DNA"/>
</dbReference>
<name>A0A7C4D783_STAMA</name>
<evidence type="ECO:0000313" key="2">
    <source>
        <dbReference type="EMBL" id="HGM58740.1"/>
    </source>
</evidence>
<keyword evidence="1" id="KW-0472">Membrane</keyword>
<proteinExistence type="predicted"/>
<accession>A0A7C4D783</accession>
<sequence>MSSRIFIDTIKEFLKKISGVRWYLIYNIDENKVTIKSPIMSEDKISDLIEISKASKLLIEKTGRVALISSTKEPLVNTIYVKLNGEGVEIEKLESNILLIGIDEKLLNTLSEIFASARRGELIKCNICGKEIHFETYTCPRCGRVVPFIAETCLFCRYDLRYKKCPGHGDVIDYRGRIVKRQYGVILITALISGAILFFTGFVSTIYREYGILLYSLGGLITALLITIGVLSSKPRVL</sequence>
<keyword evidence="1" id="KW-1133">Transmembrane helix</keyword>
<gene>
    <name evidence="2" type="ORF">ENU14_04040</name>
</gene>